<keyword evidence="2" id="KW-1185">Reference proteome</keyword>
<proteinExistence type="predicted"/>
<evidence type="ECO:0000313" key="1">
    <source>
        <dbReference type="EMBL" id="MCT7969329.1"/>
    </source>
</evidence>
<dbReference type="RefSeq" id="WP_368008801.1">
    <property type="nucleotide sequence ID" value="NZ_JAMXFF010000047.1"/>
</dbReference>
<comment type="caution">
    <text evidence="1">The sequence shown here is derived from an EMBL/GenBank/DDBJ whole genome shotgun (WGS) entry which is preliminary data.</text>
</comment>
<sequence>MSNLKEIEKAILSLPSHEFEKLKQWVFDLDDQRWDEQIEQDIAEGHLEAFAQEAIAEFEAGHCREI</sequence>
<dbReference type="EMBL" id="JAMXFF010000047">
    <property type="protein sequence ID" value="MCT7969329.1"/>
    <property type="molecule type" value="Genomic_DNA"/>
</dbReference>
<dbReference type="Proteomes" id="UP001525890">
    <property type="component" value="Unassembled WGS sequence"/>
</dbReference>
<evidence type="ECO:0000313" key="2">
    <source>
        <dbReference type="Proteomes" id="UP001525890"/>
    </source>
</evidence>
<protein>
    <submittedName>
        <fullName evidence="1">Uncharacterized protein</fullName>
    </submittedName>
</protein>
<accession>A0ABT2MX48</accession>
<organism evidence="1 2">
    <name type="scientific">Laspinema palackyanum D2a</name>
    <dbReference type="NCBI Taxonomy" id="2953684"/>
    <lineage>
        <taxon>Bacteria</taxon>
        <taxon>Bacillati</taxon>
        <taxon>Cyanobacteriota</taxon>
        <taxon>Cyanophyceae</taxon>
        <taxon>Oscillatoriophycideae</taxon>
        <taxon>Oscillatoriales</taxon>
        <taxon>Laspinemataceae</taxon>
        <taxon>Laspinema</taxon>
        <taxon>Laspinema palackyanum</taxon>
    </lineage>
</organism>
<name>A0ABT2MX48_9CYAN</name>
<reference evidence="1 2" key="1">
    <citation type="journal article" date="2022" name="Front. Microbiol.">
        <title>High genomic differentiation and limited gene flow indicate recent cryptic speciation within the genus Laspinema (cyanobacteria).</title>
        <authorList>
            <person name="Stanojkovic A."/>
            <person name="Skoupy S."/>
            <person name="Skaloud P."/>
            <person name="Dvorak P."/>
        </authorList>
    </citation>
    <scope>NUCLEOTIDE SEQUENCE [LARGE SCALE GENOMIC DNA]</scope>
    <source>
        <strain evidence="1 2">D2a</strain>
    </source>
</reference>
<gene>
    <name evidence="1" type="ORF">NG799_23720</name>
</gene>